<accession>A0A060WSY8</accession>
<protein>
    <submittedName>
        <fullName evidence="1">Uncharacterized protein</fullName>
    </submittedName>
</protein>
<proteinExistence type="predicted"/>
<name>A0A060WSY8_ONCMY</name>
<dbReference type="AlphaFoldDB" id="A0A060WSY8"/>
<gene>
    <name evidence="1" type="ORF">GSONMT00041373001</name>
</gene>
<dbReference type="PaxDb" id="8022-A0A060WSY8"/>
<dbReference type="STRING" id="8022.A0A060WSY8"/>
<organism evidence="1 2">
    <name type="scientific">Oncorhynchus mykiss</name>
    <name type="common">Rainbow trout</name>
    <name type="synonym">Salmo gairdneri</name>
    <dbReference type="NCBI Taxonomy" id="8022"/>
    <lineage>
        <taxon>Eukaryota</taxon>
        <taxon>Metazoa</taxon>
        <taxon>Chordata</taxon>
        <taxon>Craniata</taxon>
        <taxon>Vertebrata</taxon>
        <taxon>Euteleostomi</taxon>
        <taxon>Actinopterygii</taxon>
        <taxon>Neopterygii</taxon>
        <taxon>Teleostei</taxon>
        <taxon>Protacanthopterygii</taxon>
        <taxon>Salmoniformes</taxon>
        <taxon>Salmonidae</taxon>
        <taxon>Salmoninae</taxon>
        <taxon>Oncorhynchus</taxon>
    </lineage>
</organism>
<evidence type="ECO:0000313" key="1">
    <source>
        <dbReference type="EMBL" id="CDQ70498.1"/>
    </source>
</evidence>
<dbReference type="EMBL" id="FR904719">
    <property type="protein sequence ID" value="CDQ70498.1"/>
    <property type="molecule type" value="Genomic_DNA"/>
</dbReference>
<reference evidence="1" key="1">
    <citation type="journal article" date="2014" name="Nat. Commun.">
        <title>The rainbow trout genome provides novel insights into evolution after whole-genome duplication in vertebrates.</title>
        <authorList>
            <person name="Berthelot C."/>
            <person name="Brunet F."/>
            <person name="Chalopin D."/>
            <person name="Juanchich A."/>
            <person name="Bernard M."/>
            <person name="Noel B."/>
            <person name="Bento P."/>
            <person name="Da Silva C."/>
            <person name="Labadie K."/>
            <person name="Alberti A."/>
            <person name="Aury J.M."/>
            <person name="Louis A."/>
            <person name="Dehais P."/>
            <person name="Bardou P."/>
            <person name="Montfort J."/>
            <person name="Klopp C."/>
            <person name="Cabau C."/>
            <person name="Gaspin C."/>
            <person name="Thorgaard G.H."/>
            <person name="Boussaha M."/>
            <person name="Quillet E."/>
            <person name="Guyomard R."/>
            <person name="Galiana D."/>
            <person name="Bobe J."/>
            <person name="Volff J.N."/>
            <person name="Genet C."/>
            <person name="Wincker P."/>
            <person name="Jaillon O."/>
            <person name="Roest Crollius H."/>
            <person name="Guiguen Y."/>
        </authorList>
    </citation>
    <scope>NUCLEOTIDE SEQUENCE [LARGE SCALE GENOMIC DNA]</scope>
</reference>
<evidence type="ECO:0000313" key="2">
    <source>
        <dbReference type="Proteomes" id="UP000193380"/>
    </source>
</evidence>
<reference evidence="1" key="2">
    <citation type="submission" date="2014-03" db="EMBL/GenBank/DDBJ databases">
        <authorList>
            <person name="Genoscope - CEA"/>
        </authorList>
    </citation>
    <scope>NUCLEOTIDE SEQUENCE</scope>
</reference>
<sequence>MKSVAGTLYDLQVQDRLSEDAQSCGNVLMEAGSTCCSAPGLDLLYPTQPGFTCCGHRYPNSSLWSCCAGVLHPRLEPHTTSMNMIPGPRILPLGGLKTEVLCDTRGRSRYRCYYNVSN</sequence>
<dbReference type="Proteomes" id="UP000193380">
    <property type="component" value="Unassembled WGS sequence"/>
</dbReference>